<feature type="region of interest" description="Disordered" evidence="1">
    <location>
        <begin position="270"/>
        <end position="327"/>
    </location>
</feature>
<gene>
    <name evidence="2" type="ORF">Tci_364416</name>
</gene>
<feature type="compositionally biased region" description="Low complexity" evidence="1">
    <location>
        <begin position="310"/>
        <end position="321"/>
    </location>
</feature>
<name>A0A699HDG4_TANCI</name>
<protein>
    <submittedName>
        <fullName evidence="2">Histone deacetylase 14</fullName>
    </submittedName>
</protein>
<dbReference type="AlphaFoldDB" id="A0A699HDG4"/>
<evidence type="ECO:0000256" key="1">
    <source>
        <dbReference type="SAM" id="MobiDB-lite"/>
    </source>
</evidence>
<dbReference type="EMBL" id="BKCJ010139348">
    <property type="protein sequence ID" value="GEX92441.1"/>
    <property type="molecule type" value="Genomic_DNA"/>
</dbReference>
<sequence>NMANENVPAPTPTMIRYFHLLYRKHNLRQRYESLVHLAEEDLRPGNLKFVPKGKDDEVFGMKIPNELITEGVRRAHYYKGYLEMLAKHEQKIAAEKKVVQGQAHVGDVAIRELIAEASRPLPMVEGKGKEIAIEEQVAQSMLALHTLKKRIRETPSPADAETDANIDKKSQTFDNTTQNLRSRVFTLGLWDLPHKFNQTVNEVVKEAVHVAFQAPLRDHFRELLEADMKEILHQRMFNSGSYKSLHEHVALYEALEASMERANRDEFLVKKDKSRKRRHDSSAWKTSNTREATSSSSKQKSAPHSEQPVDDVSIPDDIIPPTDLPDAKNNWADALAKSYKDPEENKLLNKTRDMGSFIKWFCKRIGKKKLRKSNLEGPTFKVVKAFHENNISLQFQMEECHWLLTDQVDLVNPDGHRLVPDVSKPLPLGGPPSHVTIQPQLFFNTYLEYLISGDTARRTDLSISKLKAANYLDFRLKELVPSLWIESERDYNISAAYGYAYLREIVIRRADYNEYKISAVDFKNLHLNDFEDLYLLHLQGKLNHLPRSDKVHLYNAINLLIRNIVIRQRVGELQLGIKSYQTKLNLTEPRWDALDFRFK</sequence>
<feature type="non-terminal residue" evidence="2">
    <location>
        <position position="1"/>
    </location>
</feature>
<organism evidence="2">
    <name type="scientific">Tanacetum cinerariifolium</name>
    <name type="common">Dalmatian daisy</name>
    <name type="synonym">Chrysanthemum cinerariifolium</name>
    <dbReference type="NCBI Taxonomy" id="118510"/>
    <lineage>
        <taxon>Eukaryota</taxon>
        <taxon>Viridiplantae</taxon>
        <taxon>Streptophyta</taxon>
        <taxon>Embryophyta</taxon>
        <taxon>Tracheophyta</taxon>
        <taxon>Spermatophyta</taxon>
        <taxon>Magnoliopsida</taxon>
        <taxon>eudicotyledons</taxon>
        <taxon>Gunneridae</taxon>
        <taxon>Pentapetalae</taxon>
        <taxon>asterids</taxon>
        <taxon>campanulids</taxon>
        <taxon>Asterales</taxon>
        <taxon>Asteraceae</taxon>
        <taxon>Asteroideae</taxon>
        <taxon>Anthemideae</taxon>
        <taxon>Anthemidinae</taxon>
        <taxon>Tanacetum</taxon>
    </lineage>
</organism>
<comment type="caution">
    <text evidence="2">The sequence shown here is derived from an EMBL/GenBank/DDBJ whole genome shotgun (WGS) entry which is preliminary data.</text>
</comment>
<feature type="compositionally biased region" description="Polar residues" evidence="1">
    <location>
        <begin position="283"/>
        <end position="293"/>
    </location>
</feature>
<evidence type="ECO:0000313" key="2">
    <source>
        <dbReference type="EMBL" id="GEX92441.1"/>
    </source>
</evidence>
<proteinExistence type="predicted"/>
<accession>A0A699HDG4</accession>
<reference evidence="2" key="1">
    <citation type="journal article" date="2019" name="Sci. Rep.">
        <title>Draft genome of Tanacetum cinerariifolium, the natural source of mosquito coil.</title>
        <authorList>
            <person name="Yamashiro T."/>
            <person name="Shiraishi A."/>
            <person name="Satake H."/>
            <person name="Nakayama K."/>
        </authorList>
    </citation>
    <scope>NUCLEOTIDE SEQUENCE</scope>
</reference>